<evidence type="ECO:0000313" key="1">
    <source>
        <dbReference type="EMBL" id="KAG0284742.1"/>
    </source>
</evidence>
<proteinExistence type="predicted"/>
<evidence type="ECO:0000313" key="2">
    <source>
        <dbReference type="Proteomes" id="UP000823405"/>
    </source>
</evidence>
<keyword evidence="2" id="KW-1185">Reference proteome</keyword>
<reference evidence="1" key="1">
    <citation type="journal article" date="2020" name="Fungal Divers.">
        <title>Resolving the Mortierellaceae phylogeny through synthesis of multi-gene phylogenetics and phylogenomics.</title>
        <authorList>
            <person name="Vandepol N."/>
            <person name="Liber J."/>
            <person name="Desiro A."/>
            <person name="Na H."/>
            <person name="Kennedy M."/>
            <person name="Barry K."/>
            <person name="Grigoriev I.V."/>
            <person name="Miller A.N."/>
            <person name="O'Donnell K."/>
            <person name="Stajich J.E."/>
            <person name="Bonito G."/>
        </authorList>
    </citation>
    <scope>NUCLEOTIDE SEQUENCE</scope>
    <source>
        <strain evidence="1">NVP60</strain>
    </source>
</reference>
<accession>A0A9P6UEM4</accession>
<organism evidence="1 2">
    <name type="scientific">Linnemannia gamsii</name>
    <dbReference type="NCBI Taxonomy" id="64522"/>
    <lineage>
        <taxon>Eukaryota</taxon>
        <taxon>Fungi</taxon>
        <taxon>Fungi incertae sedis</taxon>
        <taxon>Mucoromycota</taxon>
        <taxon>Mortierellomycotina</taxon>
        <taxon>Mortierellomycetes</taxon>
        <taxon>Mortierellales</taxon>
        <taxon>Mortierellaceae</taxon>
        <taxon>Linnemannia</taxon>
    </lineage>
</organism>
<dbReference type="Proteomes" id="UP000823405">
    <property type="component" value="Unassembled WGS sequence"/>
</dbReference>
<dbReference type="EMBL" id="JAAAIN010003644">
    <property type="protein sequence ID" value="KAG0284742.1"/>
    <property type="molecule type" value="Genomic_DNA"/>
</dbReference>
<protein>
    <submittedName>
        <fullName evidence="1">Uncharacterized protein</fullName>
    </submittedName>
</protein>
<sequence>MAQEDPSSDENTQMVRRVYESEDLNTTASLSKVFRFESYFDEVSGKNIILWDDILAAFKDVVHVRLGEKIFPFLKGRDFKTLEPLRIAASPGNTLDIVVAVSSQETPTDPPPYDLSAESLRKALPYLPQ</sequence>
<comment type="caution">
    <text evidence="1">The sequence shown here is derived from an EMBL/GenBank/DDBJ whole genome shotgun (WGS) entry which is preliminary data.</text>
</comment>
<dbReference type="OrthoDB" id="2439613at2759"/>
<dbReference type="AlphaFoldDB" id="A0A9P6UEM4"/>
<gene>
    <name evidence="1" type="ORF">BGZ97_008072</name>
</gene>
<feature type="non-terminal residue" evidence="1">
    <location>
        <position position="129"/>
    </location>
</feature>
<name>A0A9P6UEM4_9FUNG</name>